<sequence>MPGAVSKTKQPTPKLNKSGPENKTKAGDDVFIVQSPVDPSPEPPQNVEVSAEKTTVSDEAPSNKKAQNIVPTVEIM</sequence>
<name>M4F6C3_BRACM</name>
<proteinExistence type="predicted"/>
<reference evidence="2" key="3">
    <citation type="submission" date="2023-03" db="UniProtKB">
        <authorList>
            <consortium name="EnsemblPlants"/>
        </authorList>
    </citation>
    <scope>IDENTIFICATION</scope>
    <source>
        <strain evidence="2">cv. Chiifu-401-42</strain>
    </source>
</reference>
<reference evidence="2 3" key="2">
    <citation type="journal article" date="2018" name="Hortic Res">
        <title>Improved Brassica rapa reference genome by single-molecule sequencing and chromosome conformation capture technologies.</title>
        <authorList>
            <person name="Zhang L."/>
            <person name="Cai X."/>
            <person name="Wu J."/>
            <person name="Liu M."/>
            <person name="Grob S."/>
            <person name="Cheng F."/>
            <person name="Liang J."/>
            <person name="Cai C."/>
            <person name="Liu Z."/>
            <person name="Liu B."/>
            <person name="Wang F."/>
            <person name="Li S."/>
            <person name="Liu F."/>
            <person name="Li X."/>
            <person name="Cheng L."/>
            <person name="Yang W."/>
            <person name="Li M.H."/>
            <person name="Grossniklaus U."/>
            <person name="Zheng H."/>
            <person name="Wang X."/>
        </authorList>
    </citation>
    <scope>NUCLEOTIDE SEQUENCE [LARGE SCALE GENOMIC DNA]</scope>
    <source>
        <strain evidence="2 3">cv. Chiifu-401-42</strain>
    </source>
</reference>
<feature type="compositionally biased region" description="Polar residues" evidence="1">
    <location>
        <begin position="7"/>
        <end position="19"/>
    </location>
</feature>
<accession>M4F6C3</accession>
<organism evidence="2 3">
    <name type="scientific">Brassica campestris</name>
    <name type="common">Field mustard</name>
    <dbReference type="NCBI Taxonomy" id="3711"/>
    <lineage>
        <taxon>Eukaryota</taxon>
        <taxon>Viridiplantae</taxon>
        <taxon>Streptophyta</taxon>
        <taxon>Embryophyta</taxon>
        <taxon>Tracheophyta</taxon>
        <taxon>Spermatophyta</taxon>
        <taxon>Magnoliopsida</taxon>
        <taxon>eudicotyledons</taxon>
        <taxon>Gunneridae</taxon>
        <taxon>Pentapetalae</taxon>
        <taxon>rosids</taxon>
        <taxon>malvids</taxon>
        <taxon>Brassicales</taxon>
        <taxon>Brassicaceae</taxon>
        <taxon>Brassiceae</taxon>
        <taxon>Brassica</taxon>
    </lineage>
</organism>
<feature type="region of interest" description="Disordered" evidence="1">
    <location>
        <begin position="1"/>
        <end position="76"/>
    </location>
</feature>
<evidence type="ECO:0000313" key="3">
    <source>
        <dbReference type="Proteomes" id="UP000011750"/>
    </source>
</evidence>
<dbReference type="AlphaFoldDB" id="M4F6C3"/>
<dbReference type="HOGENOM" id="CLU_2657961_0_0_1"/>
<dbReference type="InParanoid" id="M4F6C3"/>
<keyword evidence="3" id="KW-1185">Reference proteome</keyword>
<reference evidence="2 3" key="1">
    <citation type="journal article" date="2011" name="Nat. Genet.">
        <title>The genome of the mesopolyploid crop species Brassica rapa.</title>
        <authorList>
            <consortium name="Brassica rapa Genome Sequencing Project Consortium"/>
            <person name="Wang X."/>
            <person name="Wang H."/>
            <person name="Wang J."/>
            <person name="Sun R."/>
            <person name="Wu J."/>
            <person name="Liu S."/>
            <person name="Bai Y."/>
            <person name="Mun J.H."/>
            <person name="Bancroft I."/>
            <person name="Cheng F."/>
            <person name="Huang S."/>
            <person name="Li X."/>
            <person name="Hua W."/>
            <person name="Wang J."/>
            <person name="Wang X."/>
            <person name="Freeling M."/>
            <person name="Pires J.C."/>
            <person name="Paterson A.H."/>
            <person name="Chalhoub B."/>
            <person name="Wang B."/>
            <person name="Hayward A."/>
            <person name="Sharpe A.G."/>
            <person name="Park B.S."/>
            <person name="Weisshaar B."/>
            <person name="Liu B."/>
            <person name="Li B."/>
            <person name="Liu B."/>
            <person name="Tong C."/>
            <person name="Song C."/>
            <person name="Duran C."/>
            <person name="Peng C."/>
            <person name="Geng C."/>
            <person name="Koh C."/>
            <person name="Lin C."/>
            <person name="Edwards D."/>
            <person name="Mu D."/>
            <person name="Shen D."/>
            <person name="Soumpourou E."/>
            <person name="Li F."/>
            <person name="Fraser F."/>
            <person name="Conant G."/>
            <person name="Lassalle G."/>
            <person name="King G.J."/>
            <person name="Bonnema G."/>
            <person name="Tang H."/>
            <person name="Wang H."/>
            <person name="Belcram H."/>
            <person name="Zhou H."/>
            <person name="Hirakawa H."/>
            <person name="Abe H."/>
            <person name="Guo H."/>
            <person name="Wang H."/>
            <person name="Jin H."/>
            <person name="Parkin I.A."/>
            <person name="Batley J."/>
            <person name="Kim J.S."/>
            <person name="Just J."/>
            <person name="Li J."/>
            <person name="Xu J."/>
            <person name="Deng J."/>
            <person name="Kim J.A."/>
            <person name="Li J."/>
            <person name="Yu J."/>
            <person name="Meng J."/>
            <person name="Wang J."/>
            <person name="Min J."/>
            <person name="Poulain J."/>
            <person name="Wang J."/>
            <person name="Hatakeyama K."/>
            <person name="Wu K."/>
            <person name="Wang L."/>
            <person name="Fang L."/>
            <person name="Trick M."/>
            <person name="Links M.G."/>
            <person name="Zhao M."/>
            <person name="Jin M."/>
            <person name="Ramchiary N."/>
            <person name="Drou N."/>
            <person name="Berkman P.J."/>
            <person name="Cai Q."/>
            <person name="Huang Q."/>
            <person name="Li R."/>
            <person name="Tabata S."/>
            <person name="Cheng S."/>
            <person name="Zhang S."/>
            <person name="Zhang S."/>
            <person name="Huang S."/>
            <person name="Sato S."/>
            <person name="Sun S."/>
            <person name="Kwon S.J."/>
            <person name="Choi S.R."/>
            <person name="Lee T.H."/>
            <person name="Fan W."/>
            <person name="Zhao X."/>
            <person name="Tan X."/>
            <person name="Xu X."/>
            <person name="Wang Y."/>
            <person name="Qiu Y."/>
            <person name="Yin Y."/>
            <person name="Li Y."/>
            <person name="Du Y."/>
            <person name="Liao Y."/>
            <person name="Lim Y."/>
            <person name="Narusaka Y."/>
            <person name="Wang Y."/>
            <person name="Wang Z."/>
            <person name="Li Z."/>
            <person name="Wang Z."/>
            <person name="Xiong Z."/>
            <person name="Zhang Z."/>
        </authorList>
    </citation>
    <scope>NUCLEOTIDE SEQUENCE [LARGE SCALE GENOMIC DNA]</scope>
    <source>
        <strain evidence="2 3">cv. Chiifu-401-42</strain>
    </source>
</reference>
<protein>
    <submittedName>
        <fullName evidence="2">Uncharacterized protein</fullName>
    </submittedName>
</protein>
<evidence type="ECO:0000313" key="2">
    <source>
        <dbReference type="EnsemblPlants" id="Bra036632.1-P"/>
    </source>
</evidence>
<dbReference type="Proteomes" id="UP000011750">
    <property type="component" value="Chromosome A09"/>
</dbReference>
<dbReference type="EnsemblPlants" id="Bra036632.1">
    <property type="protein sequence ID" value="Bra036632.1-P"/>
    <property type="gene ID" value="Bra036632"/>
</dbReference>
<dbReference type="OMA" id="MCLQHSI"/>
<dbReference type="Gramene" id="Bra036632.1">
    <property type="protein sequence ID" value="Bra036632.1-P"/>
    <property type="gene ID" value="Bra036632"/>
</dbReference>
<evidence type="ECO:0000256" key="1">
    <source>
        <dbReference type="SAM" id="MobiDB-lite"/>
    </source>
</evidence>